<proteinExistence type="inferred from homology"/>
<protein>
    <recommendedName>
        <fullName evidence="4">Inositol monophosphatase</fullName>
    </recommendedName>
</protein>
<sequence>MNEETPLSSSHLKKLVTACIGIARDVSQNLIMPGFGRLRPEQIRVKSTPRDFVTEIDEQAEAFIEARLRQLVPHALIVGEEAAAKNPDLVNELAHASLAFTIDPIDGTVNYVEGVAAFGVMIAIISHAAPVASIIFNPVSGCAMLAARGAGAWQVDADGRETPLHYAAPPHHAGSLRGKLSWSLYAVDLTEKAAYVASAFERLWDLRCASVEYMMAASGHAHILYYRKVMPWDHCPGYVLLTEAGGFGALHHGEPYRIGHKASGLLYAPDQQVWQEVASALGLIER</sequence>
<dbReference type="Gene3D" id="3.30.540.10">
    <property type="entry name" value="Fructose-1,6-Bisphosphatase, subunit A, domain 1"/>
    <property type="match status" value="1"/>
</dbReference>
<gene>
    <name evidence="2" type="ORF">DOFOFD_01815</name>
</gene>
<dbReference type="Gene3D" id="3.40.190.80">
    <property type="match status" value="1"/>
</dbReference>
<name>A0ABU7U0D6_9PROT</name>
<comment type="similarity">
    <text evidence="1">Belongs to the inositol monophosphatase superfamily.</text>
</comment>
<dbReference type="Proteomes" id="UP001312908">
    <property type="component" value="Unassembled WGS sequence"/>
</dbReference>
<organism evidence="2 3">
    <name type="scientific">Sorlinia euscelidii</name>
    <dbReference type="NCBI Taxonomy" id="3081148"/>
    <lineage>
        <taxon>Bacteria</taxon>
        <taxon>Pseudomonadati</taxon>
        <taxon>Pseudomonadota</taxon>
        <taxon>Alphaproteobacteria</taxon>
        <taxon>Acetobacterales</taxon>
        <taxon>Acetobacteraceae</taxon>
        <taxon>Sorlinia</taxon>
    </lineage>
</organism>
<dbReference type="EMBL" id="JAWJZY010000001">
    <property type="protein sequence ID" value="MEE8657751.1"/>
    <property type="molecule type" value="Genomic_DNA"/>
</dbReference>
<dbReference type="Pfam" id="PF00459">
    <property type="entry name" value="Inositol_P"/>
    <property type="match status" value="1"/>
</dbReference>
<dbReference type="SUPFAM" id="SSF56655">
    <property type="entry name" value="Carbohydrate phosphatase"/>
    <property type="match status" value="1"/>
</dbReference>
<evidence type="ECO:0000313" key="3">
    <source>
        <dbReference type="Proteomes" id="UP001312908"/>
    </source>
</evidence>
<dbReference type="PRINTS" id="PR00377">
    <property type="entry name" value="IMPHPHTASES"/>
</dbReference>
<evidence type="ECO:0000313" key="2">
    <source>
        <dbReference type="EMBL" id="MEE8657751.1"/>
    </source>
</evidence>
<accession>A0ABU7U0D6</accession>
<dbReference type="RefSeq" id="WP_394818751.1">
    <property type="nucleotide sequence ID" value="NZ_JAWJZY010000001.1"/>
</dbReference>
<comment type="caution">
    <text evidence="2">The sequence shown here is derived from an EMBL/GenBank/DDBJ whole genome shotgun (WGS) entry which is preliminary data.</text>
</comment>
<dbReference type="InterPro" id="IPR000760">
    <property type="entry name" value="Inositol_monophosphatase-like"/>
</dbReference>
<dbReference type="PANTHER" id="PTHR20854:SF4">
    <property type="entry name" value="INOSITOL-1-MONOPHOSPHATASE-RELATED"/>
    <property type="match status" value="1"/>
</dbReference>
<dbReference type="PANTHER" id="PTHR20854">
    <property type="entry name" value="INOSITOL MONOPHOSPHATASE"/>
    <property type="match status" value="1"/>
</dbReference>
<evidence type="ECO:0008006" key="4">
    <source>
        <dbReference type="Google" id="ProtNLM"/>
    </source>
</evidence>
<keyword evidence="3" id="KW-1185">Reference proteome</keyword>
<reference evidence="2 3" key="1">
    <citation type="submission" date="2023-10" db="EMBL/GenBank/DDBJ databases">
        <title>Sorlinia euscelidii gen. nov., sp. nov., an acetic acid bacteria isolated from the gut of Euscelidius variegatus emitter.</title>
        <authorList>
            <person name="Michoud G."/>
            <person name="Marasco R."/>
            <person name="Seferji K."/>
            <person name="Gonella E."/>
            <person name="Garuglieri E."/>
            <person name="Alma A."/>
            <person name="Mapelli F."/>
            <person name="Borin S."/>
            <person name="Daffonchio D."/>
            <person name="Crotti E."/>
        </authorList>
    </citation>
    <scope>NUCLEOTIDE SEQUENCE [LARGE SCALE GENOMIC DNA]</scope>
    <source>
        <strain evidence="2 3">EV16P</strain>
    </source>
</reference>
<evidence type="ECO:0000256" key="1">
    <source>
        <dbReference type="ARBA" id="ARBA00009759"/>
    </source>
</evidence>